<dbReference type="InterPro" id="IPR000195">
    <property type="entry name" value="Rab-GAP-TBC_dom"/>
</dbReference>
<feature type="transmembrane region" description="Helical" evidence="2">
    <location>
        <begin position="751"/>
        <end position="770"/>
    </location>
</feature>
<dbReference type="InterPro" id="IPR035969">
    <property type="entry name" value="Rab-GAP_TBC_sf"/>
</dbReference>
<evidence type="ECO:0000256" key="2">
    <source>
        <dbReference type="SAM" id="Phobius"/>
    </source>
</evidence>
<name>X6MMR9_RETFI</name>
<feature type="compositionally biased region" description="Basic and acidic residues" evidence="1">
    <location>
        <begin position="236"/>
        <end position="246"/>
    </location>
</feature>
<keyword evidence="5" id="KW-1185">Reference proteome</keyword>
<feature type="compositionally biased region" description="Polar residues" evidence="1">
    <location>
        <begin position="294"/>
        <end position="306"/>
    </location>
</feature>
<feature type="region of interest" description="Disordered" evidence="1">
    <location>
        <begin position="599"/>
        <end position="673"/>
    </location>
</feature>
<dbReference type="PANTHER" id="PTHR36812:SF9">
    <property type="entry name" value="MYB-LIKE PROTEIN X ISOFORM X1"/>
    <property type="match status" value="1"/>
</dbReference>
<feature type="compositionally biased region" description="Low complexity" evidence="1">
    <location>
        <begin position="561"/>
        <end position="578"/>
    </location>
</feature>
<feature type="compositionally biased region" description="Low complexity" evidence="1">
    <location>
        <begin position="275"/>
        <end position="287"/>
    </location>
</feature>
<keyword evidence="2" id="KW-0812">Transmembrane</keyword>
<dbReference type="SUPFAM" id="SSF47923">
    <property type="entry name" value="Ypt/Rab-GAP domain of gyp1p"/>
    <property type="match status" value="1"/>
</dbReference>
<dbReference type="PANTHER" id="PTHR36812">
    <property type="entry name" value="NEUROFILAMENT TRIPLET M PROTEIN-LIKE PROTEIN"/>
    <property type="match status" value="1"/>
</dbReference>
<feature type="region of interest" description="Disordered" evidence="1">
    <location>
        <begin position="229"/>
        <end position="376"/>
    </location>
</feature>
<dbReference type="Gene3D" id="1.10.8.270">
    <property type="entry name" value="putative rabgap domain of human tbc1 domain family member 14 like domains"/>
    <property type="match status" value="1"/>
</dbReference>
<gene>
    <name evidence="4" type="ORF">RFI_22436</name>
</gene>
<comment type="caution">
    <text evidence="4">The sequence shown here is derived from an EMBL/GenBank/DDBJ whole genome shotgun (WGS) entry which is preliminary data.</text>
</comment>
<dbReference type="AlphaFoldDB" id="X6MMR9"/>
<sequence length="987" mass="110928">KKKKKRKMRNSSLRAAASYGSGEEESGNEEVQEELLRERSRTVKILEKRDAEYSPHGFTRIDIIAKDWKQQLLRQRLPQKPPPRPAPIVHSETMGSMANGDEKQATANQYAMTGKAMNGKAMNGKAMNGKATNGKIIPKKPTPMPRQQHQPFVPLTSESSRKHDDRNSPLSRMKKTLIKLGSVAGGANDKRGQKHRPIQVPPMQVPRAITPTPSIADDIEATNWIENTRQQQQQNKKKEEKLKDEGNVYSKEGPLLTTLSNSAVSTHASPQLDYSSASSTDSPSSNSHGYHHPSYTSAPVTPSVANSVKPFHPSSSSTPSNVRQDVSSPSHGQVSSVVIPSTTTTTTTITSTTTTTTTTTTTANTNDITDHPESNSASIPTFRVSNFVYFALCVCVCNALLRLSKNINLTQLIGKEFGESIAKAQQNAQKDGDVLPSQPGKMQVHASDGQQYNKKDEEDEDVDNDDDDDDDDDEDEEDEDDDNEDDDEEEEEEEEEREEDDNKEEKEEKKNRDANSNASKTKPKTVQSVTNGETKENNLAIGTNKNEEKEKRNLLVANSMTKPTSTSTSTPTSTSTAAKSFQGLAIPTMPVATANNFSSLNKALRKQQKSEEKKQQGTIESNVPKVNKERDAQAVVNNNEEKSADTASEKNKLSLLESSRTELSPSPSIEKDIPATDYASTDLERHFHVTVTKPNDDDDDDDDYHQGNGVHPRRRLERPTAYVNVNYVAYTLLFIYLFNLTKTKQNKHIHIHIYIYTYTYVYVFFFFFFLDASYIESTQIDEGSEEWKQLELLRQQLRDEYGVLPYEHKAAENNDPSNCDSNKDSSLSNTREHKTNTDVNVNVNGNVNVNVNVNGNGNENSHSFSPSSFTNTTNENNLSSTLWTQIMKDVNRTLQYRSFFRKVSSKYSLGNVLYVWVRSRSRDNTYLQGMNELAAIITCAISYDYQQMLENKNLNPNAHLFNSTMFWMHFLKRKKKKKKQIKTKNML</sequence>
<feature type="compositionally biased region" description="Basic and acidic residues" evidence="1">
    <location>
        <begin position="503"/>
        <end position="513"/>
    </location>
</feature>
<reference evidence="4 5" key="1">
    <citation type="journal article" date="2013" name="Curr. Biol.">
        <title>The Genome of the Foraminiferan Reticulomyxa filosa.</title>
        <authorList>
            <person name="Glockner G."/>
            <person name="Hulsmann N."/>
            <person name="Schleicher M."/>
            <person name="Noegel A.A."/>
            <person name="Eichinger L."/>
            <person name="Gallinger C."/>
            <person name="Pawlowski J."/>
            <person name="Sierra R."/>
            <person name="Euteneuer U."/>
            <person name="Pillet L."/>
            <person name="Moustafa A."/>
            <person name="Platzer M."/>
            <person name="Groth M."/>
            <person name="Szafranski K."/>
            <person name="Schliwa M."/>
        </authorList>
    </citation>
    <scope>NUCLEOTIDE SEQUENCE [LARGE SCALE GENOMIC DNA]</scope>
</reference>
<protein>
    <submittedName>
        <fullName evidence="4">CCCH-type zinc finger-containing protein</fullName>
    </submittedName>
</protein>
<feature type="compositionally biased region" description="Polar residues" evidence="1">
    <location>
        <begin position="313"/>
        <end position="340"/>
    </location>
</feature>
<feature type="non-terminal residue" evidence="4">
    <location>
        <position position="1"/>
    </location>
</feature>
<feature type="compositionally biased region" description="Polar residues" evidence="1">
    <location>
        <begin position="814"/>
        <end position="829"/>
    </location>
</feature>
<keyword evidence="2" id="KW-0472">Membrane</keyword>
<feature type="compositionally biased region" description="Polar residues" evidence="1">
    <location>
        <begin position="514"/>
        <end position="532"/>
    </location>
</feature>
<feature type="region of interest" description="Disordered" evidence="1">
    <location>
        <begin position="424"/>
        <end position="578"/>
    </location>
</feature>
<feature type="region of interest" description="Disordered" evidence="1">
    <location>
        <begin position="75"/>
        <end position="94"/>
    </location>
</feature>
<accession>X6MMR9</accession>
<feature type="compositionally biased region" description="Low complexity" evidence="1">
    <location>
        <begin position="653"/>
        <end position="668"/>
    </location>
</feature>
<feature type="region of interest" description="Disordered" evidence="1">
    <location>
        <begin position="809"/>
        <end position="841"/>
    </location>
</feature>
<dbReference type="EMBL" id="ASPP01019646">
    <property type="protein sequence ID" value="ETO14931.1"/>
    <property type="molecule type" value="Genomic_DNA"/>
</dbReference>
<dbReference type="OrthoDB" id="27140at2759"/>
<dbReference type="Pfam" id="PF00566">
    <property type="entry name" value="RabGAP-TBC"/>
    <property type="match status" value="1"/>
</dbReference>
<feature type="compositionally biased region" description="Acidic residues" evidence="1">
    <location>
        <begin position="22"/>
        <end position="33"/>
    </location>
</feature>
<proteinExistence type="predicted"/>
<feature type="domain" description="Rab-GAP TBC" evidence="3">
    <location>
        <begin position="859"/>
        <end position="938"/>
    </location>
</feature>
<organism evidence="4 5">
    <name type="scientific">Reticulomyxa filosa</name>
    <dbReference type="NCBI Taxonomy" id="46433"/>
    <lineage>
        <taxon>Eukaryota</taxon>
        <taxon>Sar</taxon>
        <taxon>Rhizaria</taxon>
        <taxon>Retaria</taxon>
        <taxon>Foraminifera</taxon>
        <taxon>Monothalamids</taxon>
        <taxon>Reticulomyxidae</taxon>
        <taxon>Reticulomyxa</taxon>
    </lineage>
</organism>
<feature type="region of interest" description="Disordered" evidence="1">
    <location>
        <begin position="138"/>
        <end position="210"/>
    </location>
</feature>
<evidence type="ECO:0000313" key="4">
    <source>
        <dbReference type="EMBL" id="ETO14931.1"/>
    </source>
</evidence>
<feature type="compositionally biased region" description="Low complexity" evidence="1">
    <location>
        <begin position="341"/>
        <end position="367"/>
    </location>
</feature>
<feature type="region of interest" description="Disordered" evidence="1">
    <location>
        <begin position="691"/>
        <end position="712"/>
    </location>
</feature>
<feature type="compositionally biased region" description="Basic and acidic residues" evidence="1">
    <location>
        <begin position="639"/>
        <end position="652"/>
    </location>
</feature>
<feature type="compositionally biased region" description="Polar residues" evidence="1">
    <location>
        <begin position="257"/>
        <end position="274"/>
    </location>
</feature>
<feature type="transmembrane region" description="Helical" evidence="2">
    <location>
        <begin position="721"/>
        <end position="739"/>
    </location>
</feature>
<keyword evidence="2" id="KW-1133">Transmembrane helix</keyword>
<evidence type="ECO:0000259" key="3">
    <source>
        <dbReference type="Pfam" id="PF00566"/>
    </source>
</evidence>
<evidence type="ECO:0000256" key="1">
    <source>
        <dbReference type="SAM" id="MobiDB-lite"/>
    </source>
</evidence>
<feature type="compositionally biased region" description="Acidic residues" evidence="1">
    <location>
        <begin position="457"/>
        <end position="502"/>
    </location>
</feature>
<dbReference type="Proteomes" id="UP000023152">
    <property type="component" value="Unassembled WGS sequence"/>
</dbReference>
<feature type="region of interest" description="Disordered" evidence="1">
    <location>
        <begin position="1"/>
        <end position="35"/>
    </location>
</feature>
<evidence type="ECO:0000313" key="5">
    <source>
        <dbReference type="Proteomes" id="UP000023152"/>
    </source>
</evidence>